<gene>
    <name evidence="7" type="primary">tlpA_2</name>
    <name evidence="7" type="ORF">Fuma_05437</name>
</gene>
<dbReference type="Gene3D" id="3.40.30.10">
    <property type="entry name" value="Glutaredoxin"/>
    <property type="match status" value="1"/>
</dbReference>
<dbReference type="PANTHER" id="PTHR42852">
    <property type="entry name" value="THIOL:DISULFIDE INTERCHANGE PROTEIN DSBE"/>
    <property type="match status" value="1"/>
</dbReference>
<accession>A0A1P8WP03</accession>
<dbReference type="InterPro" id="IPR017937">
    <property type="entry name" value="Thioredoxin_CS"/>
</dbReference>
<dbReference type="GO" id="GO:0016491">
    <property type="term" value="F:oxidoreductase activity"/>
    <property type="evidence" value="ECO:0007669"/>
    <property type="project" value="InterPro"/>
</dbReference>
<organism evidence="7 8">
    <name type="scientific">Fuerstiella marisgermanici</name>
    <dbReference type="NCBI Taxonomy" id="1891926"/>
    <lineage>
        <taxon>Bacteria</taxon>
        <taxon>Pseudomonadati</taxon>
        <taxon>Planctomycetota</taxon>
        <taxon>Planctomycetia</taxon>
        <taxon>Planctomycetales</taxon>
        <taxon>Planctomycetaceae</taxon>
        <taxon>Fuerstiella</taxon>
    </lineage>
</organism>
<evidence type="ECO:0000313" key="7">
    <source>
        <dbReference type="EMBL" id="APZ95775.1"/>
    </source>
</evidence>
<dbReference type="InterPro" id="IPR050553">
    <property type="entry name" value="Thioredoxin_ResA/DsbE_sf"/>
</dbReference>
<dbReference type="InterPro" id="IPR036249">
    <property type="entry name" value="Thioredoxin-like_sf"/>
</dbReference>
<dbReference type="RefSeq" id="WP_077026888.1">
    <property type="nucleotide sequence ID" value="NZ_CP017641.1"/>
</dbReference>
<evidence type="ECO:0000256" key="5">
    <source>
        <dbReference type="SAM" id="SignalP"/>
    </source>
</evidence>
<keyword evidence="5" id="KW-0732">Signal</keyword>
<dbReference type="SUPFAM" id="SSF52833">
    <property type="entry name" value="Thioredoxin-like"/>
    <property type="match status" value="1"/>
</dbReference>
<proteinExistence type="predicted"/>
<dbReference type="PROSITE" id="PS51352">
    <property type="entry name" value="THIOREDOXIN_2"/>
    <property type="match status" value="1"/>
</dbReference>
<keyword evidence="4" id="KW-0676">Redox-active center</keyword>
<feature type="chain" id="PRO_5013247377" evidence="5">
    <location>
        <begin position="32"/>
        <end position="395"/>
    </location>
</feature>
<keyword evidence="8" id="KW-1185">Reference proteome</keyword>
<sequence length="395" mass="43995" precursor="true">MIDLYDRTSANCRWLLVVILVLAALPAFVSAQEDGDAEAKVAAQEPPTFEVPEGTADELFEFINKVKSTPPTERSQEAAVAHLKRQVAAVLKACDQIMAGKPDEQAELKVVMERFSAFSTLAQVDEDAGKKLEQLVAKYGTDKRPAVQQFVGGLKLQQKRSEFFKLSDADQKKFVDELFSFIDKYELDQTTMQLAAGLAQDLENSTRTDLSAVVYERLADQLKKLNNPSIQPHIDRMYATVRRLRLPGKFMEIDGTTAEGDKFDWSAYRGKVVLVDFWASWCGPCRAEIPNMKDQLEKYGDKGFAVLGINLDNTVEEYQAYVDKEELTWTNLMSPNEDERGWDNPLAVHYGISGIPTAILVDQEGKVVSMDARGPVLNGLLQKMLGAVDEEAGAQ</sequence>
<protein>
    <submittedName>
        <fullName evidence="7">Cytochrome c biogenesis protein TlpA</fullName>
    </submittedName>
</protein>
<comment type="subcellular location">
    <subcellularLocation>
        <location evidence="1">Cell envelope</location>
    </subcellularLocation>
</comment>
<evidence type="ECO:0000256" key="4">
    <source>
        <dbReference type="ARBA" id="ARBA00023284"/>
    </source>
</evidence>
<feature type="signal peptide" evidence="5">
    <location>
        <begin position="1"/>
        <end position="31"/>
    </location>
</feature>
<evidence type="ECO:0000259" key="6">
    <source>
        <dbReference type="PROSITE" id="PS51352"/>
    </source>
</evidence>
<dbReference type="GO" id="GO:0016209">
    <property type="term" value="F:antioxidant activity"/>
    <property type="evidence" value="ECO:0007669"/>
    <property type="project" value="InterPro"/>
</dbReference>
<keyword evidence="2" id="KW-0201">Cytochrome c-type biogenesis</keyword>
<dbReference type="KEGG" id="fmr:Fuma_05437"/>
<dbReference type="PANTHER" id="PTHR42852:SF6">
    <property type="entry name" value="THIOL:DISULFIDE INTERCHANGE PROTEIN DSBE"/>
    <property type="match status" value="1"/>
</dbReference>
<evidence type="ECO:0000313" key="8">
    <source>
        <dbReference type="Proteomes" id="UP000187735"/>
    </source>
</evidence>
<dbReference type="OrthoDB" id="252709at2"/>
<dbReference type="GO" id="GO:0030313">
    <property type="term" value="C:cell envelope"/>
    <property type="evidence" value="ECO:0007669"/>
    <property type="project" value="UniProtKB-SubCell"/>
</dbReference>
<evidence type="ECO:0000256" key="2">
    <source>
        <dbReference type="ARBA" id="ARBA00022748"/>
    </source>
</evidence>
<keyword evidence="3" id="KW-1015">Disulfide bond</keyword>
<evidence type="ECO:0000256" key="1">
    <source>
        <dbReference type="ARBA" id="ARBA00004196"/>
    </source>
</evidence>
<dbReference type="EMBL" id="CP017641">
    <property type="protein sequence ID" value="APZ95775.1"/>
    <property type="molecule type" value="Genomic_DNA"/>
</dbReference>
<feature type="domain" description="Thioredoxin" evidence="6">
    <location>
        <begin position="244"/>
        <end position="393"/>
    </location>
</feature>
<dbReference type="PROSITE" id="PS00194">
    <property type="entry name" value="THIOREDOXIN_1"/>
    <property type="match status" value="1"/>
</dbReference>
<dbReference type="STRING" id="1891926.Fuma_05437"/>
<dbReference type="AlphaFoldDB" id="A0A1P8WP03"/>
<dbReference type="InterPro" id="IPR000866">
    <property type="entry name" value="AhpC/TSA"/>
</dbReference>
<dbReference type="CDD" id="cd02966">
    <property type="entry name" value="TlpA_like_family"/>
    <property type="match status" value="1"/>
</dbReference>
<name>A0A1P8WP03_9PLAN</name>
<dbReference type="InterPro" id="IPR013766">
    <property type="entry name" value="Thioredoxin_domain"/>
</dbReference>
<dbReference type="GO" id="GO:0017004">
    <property type="term" value="P:cytochrome complex assembly"/>
    <property type="evidence" value="ECO:0007669"/>
    <property type="project" value="UniProtKB-KW"/>
</dbReference>
<dbReference type="Proteomes" id="UP000187735">
    <property type="component" value="Chromosome"/>
</dbReference>
<evidence type="ECO:0000256" key="3">
    <source>
        <dbReference type="ARBA" id="ARBA00023157"/>
    </source>
</evidence>
<dbReference type="Pfam" id="PF00578">
    <property type="entry name" value="AhpC-TSA"/>
    <property type="match status" value="1"/>
</dbReference>
<reference evidence="7 8" key="1">
    <citation type="journal article" date="2016" name="Front. Microbiol.">
        <title>Fuerstia marisgermanicae gen. nov., sp. nov., an Unusual Member of the Phylum Planctomycetes from the German Wadden Sea.</title>
        <authorList>
            <person name="Kohn T."/>
            <person name="Heuer A."/>
            <person name="Jogler M."/>
            <person name="Vollmers J."/>
            <person name="Boedeker C."/>
            <person name="Bunk B."/>
            <person name="Rast P."/>
            <person name="Borchert D."/>
            <person name="Glockner I."/>
            <person name="Freese H.M."/>
            <person name="Klenk H.P."/>
            <person name="Overmann J."/>
            <person name="Kaster A.K."/>
            <person name="Rohde M."/>
            <person name="Wiegand S."/>
            <person name="Jogler C."/>
        </authorList>
    </citation>
    <scope>NUCLEOTIDE SEQUENCE [LARGE SCALE GENOMIC DNA]</scope>
    <source>
        <strain evidence="7 8">NH11</strain>
    </source>
</reference>